<name>A0ABQ8V9S3_9AGAR</name>
<protein>
    <submittedName>
        <fullName evidence="2">Uncharacterized protein</fullName>
    </submittedName>
</protein>
<feature type="compositionally biased region" description="Pro residues" evidence="1">
    <location>
        <begin position="137"/>
        <end position="151"/>
    </location>
</feature>
<organism evidence="2 3">
    <name type="scientific">Lentinula lateritia</name>
    <dbReference type="NCBI Taxonomy" id="40482"/>
    <lineage>
        <taxon>Eukaryota</taxon>
        <taxon>Fungi</taxon>
        <taxon>Dikarya</taxon>
        <taxon>Basidiomycota</taxon>
        <taxon>Agaricomycotina</taxon>
        <taxon>Agaricomycetes</taxon>
        <taxon>Agaricomycetidae</taxon>
        <taxon>Agaricales</taxon>
        <taxon>Marasmiineae</taxon>
        <taxon>Omphalotaceae</taxon>
        <taxon>Lentinula</taxon>
    </lineage>
</organism>
<keyword evidence="3" id="KW-1185">Reference proteome</keyword>
<sequence>MLDHSRFDNDGPFLTAAQHAGFAPPPNDSLEPPLHRRMLALSTPLPHGDGAGMWDDIVPALPSLDQLTSDWEWLMLQYIHHITDTPLPGPATPAPRPSSEMIVEPSLEAPAVPVSPLPADSPLQVPLFMPEQDSPTSPSPPPPSPTLPPVKPMPRAFTSPLGIPKIDLYCNLFLIVLSRYTYPFILVPPYCLLLYPAGLHV</sequence>
<comment type="caution">
    <text evidence="2">The sequence shown here is derived from an EMBL/GenBank/DDBJ whole genome shotgun (WGS) entry which is preliminary data.</text>
</comment>
<proteinExistence type="predicted"/>
<feature type="region of interest" description="Disordered" evidence="1">
    <location>
        <begin position="1"/>
        <end position="29"/>
    </location>
</feature>
<evidence type="ECO:0000313" key="3">
    <source>
        <dbReference type="Proteomes" id="UP001150217"/>
    </source>
</evidence>
<gene>
    <name evidence="2" type="ORF">C8R41DRAFT_922797</name>
</gene>
<reference evidence="2" key="1">
    <citation type="submission" date="2022-08" db="EMBL/GenBank/DDBJ databases">
        <title>A Global Phylogenomic Analysis of the Shiitake Genus Lentinula.</title>
        <authorList>
            <consortium name="DOE Joint Genome Institute"/>
            <person name="Sierra-Patev S."/>
            <person name="Min B."/>
            <person name="Naranjo-Ortiz M."/>
            <person name="Looney B."/>
            <person name="Konkel Z."/>
            <person name="Slot J.C."/>
            <person name="Sakamoto Y."/>
            <person name="Steenwyk J.L."/>
            <person name="Rokas A."/>
            <person name="Carro J."/>
            <person name="Camarero S."/>
            <person name="Ferreira P."/>
            <person name="Molpeceres G."/>
            <person name="Ruiz-Duenas F.J."/>
            <person name="Serrano A."/>
            <person name="Henrissat B."/>
            <person name="Drula E."/>
            <person name="Hughes K.W."/>
            <person name="Mata J.L."/>
            <person name="Ishikawa N.K."/>
            <person name="Vargas-Isla R."/>
            <person name="Ushijima S."/>
            <person name="Smith C.A."/>
            <person name="Ahrendt S."/>
            <person name="Andreopoulos W."/>
            <person name="He G."/>
            <person name="Labutti K."/>
            <person name="Lipzen A."/>
            <person name="Ng V."/>
            <person name="Riley R."/>
            <person name="Sandor L."/>
            <person name="Barry K."/>
            <person name="Martinez A.T."/>
            <person name="Xiao Y."/>
            <person name="Gibbons J.G."/>
            <person name="Terashima K."/>
            <person name="Grigoriev I.V."/>
            <person name="Hibbett D.S."/>
        </authorList>
    </citation>
    <scope>NUCLEOTIDE SEQUENCE</scope>
    <source>
        <strain evidence="2">RHP3577 ss4</strain>
    </source>
</reference>
<dbReference type="Proteomes" id="UP001150217">
    <property type="component" value="Unassembled WGS sequence"/>
</dbReference>
<feature type="region of interest" description="Disordered" evidence="1">
    <location>
        <begin position="126"/>
        <end position="151"/>
    </location>
</feature>
<dbReference type="EMBL" id="JANVFT010000064">
    <property type="protein sequence ID" value="KAJ4478936.1"/>
    <property type="molecule type" value="Genomic_DNA"/>
</dbReference>
<evidence type="ECO:0000256" key="1">
    <source>
        <dbReference type="SAM" id="MobiDB-lite"/>
    </source>
</evidence>
<accession>A0ABQ8V9S3</accession>
<evidence type="ECO:0000313" key="2">
    <source>
        <dbReference type="EMBL" id="KAJ4478936.1"/>
    </source>
</evidence>